<dbReference type="RefSeq" id="WP_092883353.1">
    <property type="nucleotide sequence ID" value="NZ_FOOI01000006.1"/>
</dbReference>
<dbReference type="InterPro" id="IPR001845">
    <property type="entry name" value="HTH_ArsR_DNA-bd_dom"/>
</dbReference>
<dbReference type="InterPro" id="IPR023485">
    <property type="entry name" value="Ptyr_pPase"/>
</dbReference>
<dbReference type="EMBL" id="JACBZA010000001">
    <property type="protein sequence ID" value="NYH87095.1"/>
    <property type="molecule type" value="Genomic_DNA"/>
</dbReference>
<reference evidence="3 4" key="1">
    <citation type="submission" date="2020-07" db="EMBL/GenBank/DDBJ databases">
        <title>Sequencing the genomes of 1000 actinobacteria strains.</title>
        <authorList>
            <person name="Klenk H.-P."/>
        </authorList>
    </citation>
    <scope>NUCLEOTIDE SEQUENCE [LARGE SCALE GENOMIC DNA]</scope>
    <source>
        <strain evidence="3 4">DSM 45117</strain>
    </source>
</reference>
<evidence type="ECO:0000313" key="3">
    <source>
        <dbReference type="EMBL" id="NYH87095.1"/>
    </source>
</evidence>
<dbReference type="Gene3D" id="3.40.50.2300">
    <property type="match status" value="1"/>
</dbReference>
<dbReference type="SUPFAM" id="SSF46785">
    <property type="entry name" value="Winged helix' DNA-binding domain"/>
    <property type="match status" value="1"/>
</dbReference>
<dbReference type="PANTHER" id="PTHR43428">
    <property type="entry name" value="ARSENATE REDUCTASE"/>
    <property type="match status" value="1"/>
</dbReference>
<accession>A0ABX2SBQ8</accession>
<organism evidence="3 4">
    <name type="scientific">Actinopolymorpha cephalotaxi</name>
    <dbReference type="NCBI Taxonomy" id="504797"/>
    <lineage>
        <taxon>Bacteria</taxon>
        <taxon>Bacillati</taxon>
        <taxon>Actinomycetota</taxon>
        <taxon>Actinomycetes</taxon>
        <taxon>Propionibacteriales</taxon>
        <taxon>Actinopolymorphaceae</taxon>
        <taxon>Actinopolymorpha</taxon>
    </lineage>
</organism>
<comment type="caution">
    <text evidence="3">The sequence shown here is derived from an EMBL/GenBank/DDBJ whole genome shotgun (WGS) entry which is preliminary data.</text>
</comment>
<dbReference type="Pfam" id="PF01451">
    <property type="entry name" value="LMWPc"/>
    <property type="match status" value="1"/>
</dbReference>
<evidence type="ECO:0000313" key="4">
    <source>
        <dbReference type="Proteomes" id="UP000533017"/>
    </source>
</evidence>
<dbReference type="Gene3D" id="1.10.10.10">
    <property type="entry name" value="Winged helix-like DNA-binding domain superfamily/Winged helix DNA-binding domain"/>
    <property type="match status" value="1"/>
</dbReference>
<keyword evidence="1" id="KW-0059">Arsenical resistance</keyword>
<protein>
    <submittedName>
        <fullName evidence="3">Protein-tyrosine-phosphatase/DNA-binding transcriptional ArsR family regulator</fullName>
    </submittedName>
</protein>
<evidence type="ECO:0000256" key="1">
    <source>
        <dbReference type="ARBA" id="ARBA00022849"/>
    </source>
</evidence>
<dbReference type="InterPro" id="IPR011991">
    <property type="entry name" value="ArsR-like_HTH"/>
</dbReference>
<name>A0ABX2SBQ8_9ACTN</name>
<dbReference type="SMART" id="SM00226">
    <property type="entry name" value="LMWPc"/>
    <property type="match status" value="1"/>
</dbReference>
<dbReference type="Proteomes" id="UP000533017">
    <property type="component" value="Unassembled WGS sequence"/>
</dbReference>
<evidence type="ECO:0000259" key="2">
    <source>
        <dbReference type="PROSITE" id="PS50987"/>
    </source>
</evidence>
<dbReference type="Pfam" id="PF01022">
    <property type="entry name" value="HTH_5"/>
    <property type="match status" value="1"/>
</dbReference>
<dbReference type="CDD" id="cd00090">
    <property type="entry name" value="HTH_ARSR"/>
    <property type="match status" value="1"/>
</dbReference>
<keyword evidence="4" id="KW-1185">Reference proteome</keyword>
<dbReference type="InterPro" id="IPR036388">
    <property type="entry name" value="WH-like_DNA-bd_sf"/>
</dbReference>
<proteinExistence type="predicted"/>
<dbReference type="SMART" id="SM00418">
    <property type="entry name" value="HTH_ARSR"/>
    <property type="match status" value="1"/>
</dbReference>
<sequence length="267" mass="29031">MTVAQRRADVSPPAFLQLAGNPVRWRLLTELARSDLRVGELVAAIDQPQNTVSYHLGRLRSAGLVSMRRSSADQRDSYYHTDLVRCGELLASTGTALHPGLIANVKPALTGHQRRHRKARKARVLFLCTGNSARSQMAEALLAQAAGEHAGVASAGSHPKAIHPDAVRAMRAYGIDLSGRRSKHLDEFAGQRFHHVITLCDKLREICPEFPGGPETSHWSIADPASEGGYPAFRRVAADLHTRIAFLVSHLGIPTTPTTTPTTPPKE</sequence>
<dbReference type="InterPro" id="IPR036390">
    <property type="entry name" value="WH_DNA-bd_sf"/>
</dbReference>
<dbReference type="PROSITE" id="PS50987">
    <property type="entry name" value="HTH_ARSR_2"/>
    <property type="match status" value="1"/>
</dbReference>
<feature type="domain" description="HTH arsR-type" evidence="2">
    <location>
        <begin position="4"/>
        <end position="98"/>
    </location>
</feature>
<dbReference type="SUPFAM" id="SSF52788">
    <property type="entry name" value="Phosphotyrosine protein phosphatases I"/>
    <property type="match status" value="1"/>
</dbReference>
<dbReference type="InterPro" id="IPR036196">
    <property type="entry name" value="Ptyr_pPase_sf"/>
</dbReference>
<dbReference type="PANTHER" id="PTHR43428:SF1">
    <property type="entry name" value="ARSENATE REDUCTASE"/>
    <property type="match status" value="1"/>
</dbReference>
<dbReference type="CDD" id="cd16345">
    <property type="entry name" value="LMWP_ArsC"/>
    <property type="match status" value="1"/>
</dbReference>
<gene>
    <name evidence="3" type="ORF">FHR37_005946</name>
</gene>